<dbReference type="InterPro" id="IPR009075">
    <property type="entry name" value="AcylCo_DH/oxidase_C"/>
</dbReference>
<dbReference type="Gene3D" id="1.20.140.10">
    <property type="entry name" value="Butyryl-CoA Dehydrogenase, subunit A, domain 3"/>
    <property type="match status" value="1"/>
</dbReference>
<evidence type="ECO:0000256" key="7">
    <source>
        <dbReference type="ARBA" id="ARBA00067292"/>
    </source>
</evidence>
<evidence type="ECO:0000259" key="10">
    <source>
        <dbReference type="Pfam" id="PF02770"/>
    </source>
</evidence>
<feature type="domain" description="Acyl-CoA dehydrogenase/oxidase C-terminal" evidence="9">
    <location>
        <begin position="235"/>
        <end position="383"/>
    </location>
</feature>
<dbReference type="InterPro" id="IPR006091">
    <property type="entry name" value="Acyl-CoA_Oxase/DH_mid-dom"/>
</dbReference>
<dbReference type="Pfam" id="PF02771">
    <property type="entry name" value="Acyl-CoA_dh_N"/>
    <property type="match status" value="1"/>
</dbReference>
<accession>A0A397NTC7</accession>
<dbReference type="Proteomes" id="UP000266568">
    <property type="component" value="Unassembled WGS sequence"/>
</dbReference>
<keyword evidence="5 8" id="KW-0560">Oxidoreductase</keyword>
<evidence type="ECO:0000256" key="3">
    <source>
        <dbReference type="ARBA" id="ARBA00022630"/>
    </source>
</evidence>
<dbReference type="InterPro" id="IPR009100">
    <property type="entry name" value="AcylCoA_DH/oxidase_NM_dom_sf"/>
</dbReference>
<dbReference type="InterPro" id="IPR036250">
    <property type="entry name" value="AcylCo_DH-like_C"/>
</dbReference>
<name>A0A397NTC7_9SPHN</name>
<dbReference type="RefSeq" id="WP_119037206.1">
    <property type="nucleotide sequence ID" value="NZ_QXDC01000004.1"/>
</dbReference>
<dbReference type="Gene3D" id="1.10.540.10">
    <property type="entry name" value="Acyl-CoA dehydrogenase/oxidase, N-terminal domain"/>
    <property type="match status" value="1"/>
</dbReference>
<dbReference type="EMBL" id="QXDC01000004">
    <property type="protein sequence ID" value="RIA37975.1"/>
    <property type="molecule type" value="Genomic_DNA"/>
</dbReference>
<feature type="domain" description="Acyl-CoA dehydrogenase/oxidase N-terminal" evidence="11">
    <location>
        <begin position="15"/>
        <end position="123"/>
    </location>
</feature>
<evidence type="ECO:0000313" key="12">
    <source>
        <dbReference type="EMBL" id="RIA37975.1"/>
    </source>
</evidence>
<comment type="caution">
    <text evidence="12">The sequence shown here is derived from an EMBL/GenBank/DDBJ whole genome shotgun (WGS) entry which is preliminary data.</text>
</comment>
<evidence type="ECO:0000256" key="1">
    <source>
        <dbReference type="ARBA" id="ARBA00001974"/>
    </source>
</evidence>
<evidence type="ECO:0000256" key="6">
    <source>
        <dbReference type="ARBA" id="ARBA00066361"/>
    </source>
</evidence>
<dbReference type="PROSITE" id="PS00072">
    <property type="entry name" value="ACYL_COA_DH_1"/>
    <property type="match status" value="1"/>
</dbReference>
<dbReference type="InterPro" id="IPR006089">
    <property type="entry name" value="Acyl-CoA_DH_CS"/>
</dbReference>
<dbReference type="AlphaFoldDB" id="A0A397NTC7"/>
<feature type="domain" description="Acyl-CoA oxidase/dehydrogenase middle" evidence="10">
    <location>
        <begin position="127"/>
        <end position="223"/>
    </location>
</feature>
<evidence type="ECO:0000313" key="13">
    <source>
        <dbReference type="Proteomes" id="UP000266568"/>
    </source>
</evidence>
<dbReference type="FunFam" id="1.20.140.10:FF:000001">
    <property type="entry name" value="Acyl-CoA dehydrogenase"/>
    <property type="match status" value="1"/>
</dbReference>
<dbReference type="OrthoDB" id="9780544at2"/>
<proteinExistence type="inferred from homology"/>
<dbReference type="InterPro" id="IPR046373">
    <property type="entry name" value="Acyl-CoA_Oxase/DH_mid-dom_sf"/>
</dbReference>
<sequence length="383" mass="41861">MAMHARPIMDDEDVAIYREFVGRFLDDHAPPETLERWRAAGMVDRGFWLKAGEAGLLCPSAPEELGGAGGDFRHELVVIEEIGRRGLEGFGAPVHNAIVAPYIIHLANEAQRARWVPGMVSGETVLAVGMTEPGAGSDLKAIRTTARRDGDHYVVSGQKTFISNGQTADLIVVACKTHGADGRDGISLLAVETADAPGFERGRNLHKMGREAQDTSELFFDDVRVPAANLLGAEGEGFRAMMGFLPQERLVIAAMGQAMMERAIELTLEHVRARDMFGKKLFDFQNTQFKLAEARTSATVGRAFIDQCLALHLAGALDPVTAAMAKLWVTETECKVIDECVQLFGGYGYMDEYPISRLFRDSRIDRVHGGASEVMKLIIARSL</sequence>
<dbReference type="InterPro" id="IPR037069">
    <property type="entry name" value="AcylCoA_DH/ox_N_sf"/>
</dbReference>
<evidence type="ECO:0000256" key="4">
    <source>
        <dbReference type="ARBA" id="ARBA00022827"/>
    </source>
</evidence>
<evidence type="ECO:0000256" key="5">
    <source>
        <dbReference type="ARBA" id="ARBA00023002"/>
    </source>
</evidence>
<dbReference type="Pfam" id="PF00441">
    <property type="entry name" value="Acyl-CoA_dh_1"/>
    <property type="match status" value="1"/>
</dbReference>
<dbReference type="GO" id="GO:0003995">
    <property type="term" value="F:acyl-CoA dehydrogenase activity"/>
    <property type="evidence" value="ECO:0007669"/>
    <property type="project" value="InterPro"/>
</dbReference>
<dbReference type="PANTHER" id="PTHR43884:SF12">
    <property type="entry name" value="ISOVALERYL-COA DEHYDROGENASE, MITOCHONDRIAL-RELATED"/>
    <property type="match status" value="1"/>
</dbReference>
<dbReference type="PANTHER" id="PTHR43884">
    <property type="entry name" value="ACYL-COA DEHYDROGENASE"/>
    <property type="match status" value="1"/>
</dbReference>
<keyword evidence="13" id="KW-1185">Reference proteome</keyword>
<comment type="cofactor">
    <cofactor evidence="1 8">
        <name>FAD</name>
        <dbReference type="ChEBI" id="CHEBI:57692"/>
    </cofactor>
</comment>
<dbReference type="EC" id="1.3.8.11" evidence="6"/>
<gene>
    <name evidence="12" type="ORF">DFR49_3865</name>
</gene>
<dbReference type="Pfam" id="PF02770">
    <property type="entry name" value="Acyl-CoA_dh_M"/>
    <property type="match status" value="1"/>
</dbReference>
<reference evidence="12 13" key="1">
    <citation type="submission" date="2018-08" db="EMBL/GenBank/DDBJ databases">
        <title>Genomic Encyclopedia of Type Strains, Phase IV (KMG-IV): sequencing the most valuable type-strain genomes for metagenomic binning, comparative biology and taxonomic classification.</title>
        <authorList>
            <person name="Goeker M."/>
        </authorList>
    </citation>
    <scope>NUCLEOTIDE SEQUENCE [LARGE SCALE GENOMIC DNA]</scope>
    <source>
        <strain evidence="12 13">DSM 25527</strain>
    </source>
</reference>
<keyword evidence="4 8" id="KW-0274">FAD</keyword>
<dbReference type="SUPFAM" id="SSF47203">
    <property type="entry name" value="Acyl-CoA dehydrogenase C-terminal domain-like"/>
    <property type="match status" value="1"/>
</dbReference>
<evidence type="ECO:0000259" key="11">
    <source>
        <dbReference type="Pfam" id="PF02771"/>
    </source>
</evidence>
<keyword evidence="3 8" id="KW-0285">Flavoprotein</keyword>
<evidence type="ECO:0000259" key="9">
    <source>
        <dbReference type="Pfam" id="PF00441"/>
    </source>
</evidence>
<dbReference type="PROSITE" id="PS00073">
    <property type="entry name" value="ACYL_COA_DH_2"/>
    <property type="match status" value="1"/>
</dbReference>
<dbReference type="Gene3D" id="2.40.110.10">
    <property type="entry name" value="Butyryl-CoA Dehydrogenase, subunit A, domain 2"/>
    <property type="match status" value="1"/>
</dbReference>
<dbReference type="InterPro" id="IPR013786">
    <property type="entry name" value="AcylCoA_DH/ox_N"/>
</dbReference>
<comment type="similarity">
    <text evidence="2 8">Belongs to the acyl-CoA dehydrogenase family.</text>
</comment>
<protein>
    <recommendedName>
        <fullName evidence="7">Cyclohexane-1-carbonyl-CoA dehydrogenase</fullName>
        <ecNumber evidence="6">1.3.8.11</ecNumber>
    </recommendedName>
</protein>
<dbReference type="GO" id="GO:0050660">
    <property type="term" value="F:flavin adenine dinucleotide binding"/>
    <property type="evidence" value="ECO:0007669"/>
    <property type="project" value="InterPro"/>
</dbReference>
<dbReference type="SUPFAM" id="SSF56645">
    <property type="entry name" value="Acyl-CoA dehydrogenase NM domain-like"/>
    <property type="match status" value="1"/>
</dbReference>
<dbReference type="FunFam" id="2.40.110.10:FF:000009">
    <property type="entry name" value="Acyl-CoA dehydrogenase"/>
    <property type="match status" value="1"/>
</dbReference>
<evidence type="ECO:0000256" key="2">
    <source>
        <dbReference type="ARBA" id="ARBA00009347"/>
    </source>
</evidence>
<organism evidence="12 13">
    <name type="scientific">Hephaestia caeni</name>
    <dbReference type="NCBI Taxonomy" id="645617"/>
    <lineage>
        <taxon>Bacteria</taxon>
        <taxon>Pseudomonadati</taxon>
        <taxon>Pseudomonadota</taxon>
        <taxon>Alphaproteobacteria</taxon>
        <taxon>Sphingomonadales</taxon>
        <taxon>Sphingomonadaceae</taxon>
        <taxon>Hephaestia</taxon>
    </lineage>
</organism>
<evidence type="ECO:0000256" key="8">
    <source>
        <dbReference type="RuleBase" id="RU362125"/>
    </source>
</evidence>